<dbReference type="GO" id="GO:0043590">
    <property type="term" value="C:bacterial nucleoid"/>
    <property type="evidence" value="ECO:0007669"/>
    <property type="project" value="TreeGrafter"/>
</dbReference>
<dbReference type="GO" id="GO:0016787">
    <property type="term" value="F:hydrolase activity"/>
    <property type="evidence" value="ECO:0007669"/>
    <property type="project" value="UniProtKB-KW"/>
</dbReference>
<dbReference type="PROSITE" id="PS51192">
    <property type="entry name" value="HELICASE_ATP_BIND_1"/>
    <property type="match status" value="1"/>
</dbReference>
<evidence type="ECO:0000256" key="5">
    <source>
        <dbReference type="ARBA" id="ARBA00023125"/>
    </source>
</evidence>
<gene>
    <name evidence="10" type="ORF">OE104_04190</name>
</gene>
<dbReference type="Pfam" id="PF00270">
    <property type="entry name" value="DEAD"/>
    <property type="match status" value="1"/>
</dbReference>
<dbReference type="PROSITE" id="PS51194">
    <property type="entry name" value="HELICASE_CTER"/>
    <property type="match status" value="1"/>
</dbReference>
<dbReference type="GO" id="GO:0030894">
    <property type="term" value="C:replisome"/>
    <property type="evidence" value="ECO:0007669"/>
    <property type="project" value="TreeGrafter"/>
</dbReference>
<keyword evidence="3 10" id="KW-0347">Helicase</keyword>
<protein>
    <recommendedName>
        <fullName evidence="6">ATP-dependent DNA helicase RecQ</fullName>
    </recommendedName>
    <alternativeName>
        <fullName evidence="7">DNA 3'-5' helicase RecQ</fullName>
    </alternativeName>
</protein>
<sequence length="503" mass="58609">MNLLKLLNDRFSYSGFRPGQREIIESVLQGKDTLALLPTGTGKSLCYQLPGYVFEGAVVIVSPLLSLMQDQVEQMRARGEKRVIALNSFLSFKERQYVLNHLNEYKFIYLSPEMLQNERIVHRLEGLDISLFVVDEAHCISHWGFDFRPDYLELGEIRNRFNRPVTLALTATASQEVRDDISRTLHMENVQEFIFSVDRPNIAIVVEKMEDVHEKGKRLTELVQSLQGPGIIYFSSKKMADEWAKRLNETTDLQVAAYHADIRLEERILLQQQFLYGELTLMCATSAFGMGVNKENVRYVIHFHPPTDLESYIQEIGRAGRDGKPSLAVLMFTIDDRVLQRKLIEGELPSKVQIDRFANLMKQQGSIDLNESQEGFSEIQWRILKKYFTESADDRQFKREMTAFVQLRLRWKQKKLAEMIDWIESDGCRRSRLLQHFSETHIIKRDNCCDVCGVSWEAFNRKEGGHNRREIDAHWENRLAKLLLIRRFEGEESTKESRSTTFR</sequence>
<dbReference type="InterPro" id="IPR004589">
    <property type="entry name" value="DNA_helicase_ATP-dep_RecQ"/>
</dbReference>
<organism evidence="10 11">
    <name type="scientific">Fervidibacillus albus</name>
    <dbReference type="NCBI Taxonomy" id="2980026"/>
    <lineage>
        <taxon>Bacteria</taxon>
        <taxon>Bacillati</taxon>
        <taxon>Bacillota</taxon>
        <taxon>Bacilli</taxon>
        <taxon>Bacillales</taxon>
        <taxon>Bacillaceae</taxon>
        <taxon>Fervidibacillus</taxon>
    </lineage>
</organism>
<dbReference type="GO" id="GO:0005524">
    <property type="term" value="F:ATP binding"/>
    <property type="evidence" value="ECO:0007669"/>
    <property type="project" value="UniProtKB-KW"/>
</dbReference>
<dbReference type="Pfam" id="PF00271">
    <property type="entry name" value="Helicase_C"/>
    <property type="match status" value="1"/>
</dbReference>
<dbReference type="PANTHER" id="PTHR13710">
    <property type="entry name" value="DNA HELICASE RECQ FAMILY MEMBER"/>
    <property type="match status" value="1"/>
</dbReference>
<dbReference type="GO" id="GO:0043138">
    <property type="term" value="F:3'-5' DNA helicase activity"/>
    <property type="evidence" value="ECO:0007669"/>
    <property type="project" value="TreeGrafter"/>
</dbReference>
<dbReference type="CDD" id="cd17920">
    <property type="entry name" value="DEXHc_RecQ"/>
    <property type="match status" value="1"/>
</dbReference>
<evidence type="ECO:0000256" key="7">
    <source>
        <dbReference type="ARBA" id="ARBA00044550"/>
    </source>
</evidence>
<dbReference type="GO" id="GO:0006310">
    <property type="term" value="P:DNA recombination"/>
    <property type="evidence" value="ECO:0007669"/>
    <property type="project" value="InterPro"/>
</dbReference>
<dbReference type="RefSeq" id="WP_275418321.1">
    <property type="nucleotide sequence ID" value="NZ_CP106878.1"/>
</dbReference>
<evidence type="ECO:0000256" key="1">
    <source>
        <dbReference type="ARBA" id="ARBA00022741"/>
    </source>
</evidence>
<evidence type="ECO:0000313" key="10">
    <source>
        <dbReference type="EMBL" id="WAA10530.1"/>
    </source>
</evidence>
<name>A0A9E8RVC4_9BACI</name>
<dbReference type="GO" id="GO:0006281">
    <property type="term" value="P:DNA repair"/>
    <property type="evidence" value="ECO:0007669"/>
    <property type="project" value="TreeGrafter"/>
</dbReference>
<dbReference type="PANTHER" id="PTHR13710:SF84">
    <property type="entry name" value="ATP-DEPENDENT DNA HELICASE RECS-RELATED"/>
    <property type="match status" value="1"/>
</dbReference>
<dbReference type="InterPro" id="IPR027417">
    <property type="entry name" value="P-loop_NTPase"/>
</dbReference>
<keyword evidence="4" id="KW-0067">ATP-binding</keyword>
<evidence type="ECO:0000256" key="6">
    <source>
        <dbReference type="ARBA" id="ARBA00044535"/>
    </source>
</evidence>
<dbReference type="SUPFAM" id="SSF52540">
    <property type="entry name" value="P-loop containing nucleoside triphosphate hydrolases"/>
    <property type="match status" value="1"/>
</dbReference>
<keyword evidence="2" id="KW-0378">Hydrolase</keyword>
<dbReference type="NCBIfam" id="TIGR00614">
    <property type="entry name" value="recQ_fam"/>
    <property type="match status" value="1"/>
</dbReference>
<dbReference type="GO" id="GO:0005737">
    <property type="term" value="C:cytoplasm"/>
    <property type="evidence" value="ECO:0007669"/>
    <property type="project" value="TreeGrafter"/>
</dbReference>
<feature type="domain" description="Helicase C-terminal" evidence="9">
    <location>
        <begin position="218"/>
        <end position="365"/>
    </location>
</feature>
<reference evidence="10" key="1">
    <citation type="submission" date="2022-09" db="EMBL/GenBank/DDBJ databases">
        <title>Complete Genomes of Fervidibacillus albus and Fervidibacillus halotolerans isolated from tidal flat sediments.</title>
        <authorList>
            <person name="Kwon K.K."/>
            <person name="Yang S.-H."/>
            <person name="Park M.J."/>
            <person name="Oh H.-M."/>
        </authorList>
    </citation>
    <scope>NUCLEOTIDE SEQUENCE</scope>
    <source>
        <strain evidence="10">MEBiC13591</strain>
    </source>
</reference>
<dbReference type="InterPro" id="IPR032284">
    <property type="entry name" value="RecQ_Zn-bd"/>
</dbReference>
<evidence type="ECO:0000313" key="11">
    <source>
        <dbReference type="Proteomes" id="UP001164718"/>
    </source>
</evidence>
<dbReference type="KEGG" id="faf:OE104_04190"/>
<dbReference type="SMART" id="SM00487">
    <property type="entry name" value="DEXDc"/>
    <property type="match status" value="1"/>
</dbReference>
<dbReference type="Gene3D" id="3.40.50.300">
    <property type="entry name" value="P-loop containing nucleotide triphosphate hydrolases"/>
    <property type="match status" value="2"/>
</dbReference>
<dbReference type="InterPro" id="IPR001650">
    <property type="entry name" value="Helicase_C-like"/>
</dbReference>
<feature type="domain" description="Helicase ATP-binding" evidence="8">
    <location>
        <begin position="24"/>
        <end position="191"/>
    </location>
</feature>
<evidence type="ECO:0000256" key="2">
    <source>
        <dbReference type="ARBA" id="ARBA00022801"/>
    </source>
</evidence>
<dbReference type="AlphaFoldDB" id="A0A9E8RVC4"/>
<keyword evidence="5" id="KW-0238">DNA-binding</keyword>
<dbReference type="EMBL" id="CP106878">
    <property type="protein sequence ID" value="WAA10530.1"/>
    <property type="molecule type" value="Genomic_DNA"/>
</dbReference>
<keyword evidence="1" id="KW-0547">Nucleotide-binding</keyword>
<evidence type="ECO:0000256" key="4">
    <source>
        <dbReference type="ARBA" id="ARBA00022840"/>
    </source>
</evidence>
<dbReference type="Proteomes" id="UP001164718">
    <property type="component" value="Chromosome"/>
</dbReference>
<dbReference type="GO" id="GO:0009378">
    <property type="term" value="F:four-way junction helicase activity"/>
    <property type="evidence" value="ECO:0007669"/>
    <property type="project" value="TreeGrafter"/>
</dbReference>
<dbReference type="FunFam" id="3.40.50.300:FF:001363">
    <property type="entry name" value="ATP-dependent DNA helicase RecQ"/>
    <property type="match status" value="1"/>
</dbReference>
<dbReference type="InterPro" id="IPR011545">
    <property type="entry name" value="DEAD/DEAH_box_helicase_dom"/>
</dbReference>
<evidence type="ECO:0000259" key="9">
    <source>
        <dbReference type="PROSITE" id="PS51194"/>
    </source>
</evidence>
<dbReference type="InterPro" id="IPR002464">
    <property type="entry name" value="DNA/RNA_helicase_DEAH_CS"/>
</dbReference>
<accession>A0A9E8RVC4</accession>
<dbReference type="SMART" id="SM00490">
    <property type="entry name" value="HELICc"/>
    <property type="match status" value="1"/>
</dbReference>
<dbReference type="InterPro" id="IPR014001">
    <property type="entry name" value="Helicase_ATP-bd"/>
</dbReference>
<evidence type="ECO:0000256" key="3">
    <source>
        <dbReference type="ARBA" id="ARBA00022806"/>
    </source>
</evidence>
<dbReference type="GO" id="GO:0003677">
    <property type="term" value="F:DNA binding"/>
    <property type="evidence" value="ECO:0007669"/>
    <property type="project" value="UniProtKB-KW"/>
</dbReference>
<keyword evidence="11" id="KW-1185">Reference proteome</keyword>
<evidence type="ECO:0000259" key="8">
    <source>
        <dbReference type="PROSITE" id="PS51192"/>
    </source>
</evidence>
<dbReference type="PROSITE" id="PS00690">
    <property type="entry name" value="DEAH_ATP_HELICASE"/>
    <property type="match status" value="1"/>
</dbReference>
<dbReference type="Pfam" id="PF16124">
    <property type="entry name" value="RecQ_Zn_bind"/>
    <property type="match status" value="1"/>
</dbReference>
<proteinExistence type="predicted"/>